<dbReference type="InterPro" id="IPR021109">
    <property type="entry name" value="Peptidase_aspartic_dom_sf"/>
</dbReference>
<dbReference type="CDD" id="cd00303">
    <property type="entry name" value="retropepsin_like"/>
    <property type="match status" value="1"/>
</dbReference>
<dbReference type="Gene3D" id="2.40.70.10">
    <property type="entry name" value="Acid Proteases"/>
    <property type="match status" value="1"/>
</dbReference>
<evidence type="ECO:0000256" key="1">
    <source>
        <dbReference type="ARBA" id="ARBA00022679"/>
    </source>
</evidence>
<evidence type="ECO:0000256" key="3">
    <source>
        <dbReference type="ARBA" id="ARBA00022722"/>
    </source>
</evidence>
<evidence type="ECO:0000256" key="2">
    <source>
        <dbReference type="ARBA" id="ARBA00022695"/>
    </source>
</evidence>
<dbReference type="InterPro" id="IPR036397">
    <property type="entry name" value="RNaseH_sf"/>
</dbReference>
<feature type="compositionally biased region" description="Basic and acidic residues" evidence="6">
    <location>
        <begin position="1329"/>
        <end position="1342"/>
    </location>
</feature>
<dbReference type="PANTHER" id="PTHR37984">
    <property type="entry name" value="PROTEIN CBG26694"/>
    <property type="match status" value="1"/>
</dbReference>
<feature type="compositionally biased region" description="Polar residues" evidence="6">
    <location>
        <begin position="1738"/>
        <end position="1753"/>
    </location>
</feature>
<dbReference type="GO" id="GO:0003676">
    <property type="term" value="F:nucleic acid binding"/>
    <property type="evidence" value="ECO:0007669"/>
    <property type="project" value="InterPro"/>
</dbReference>
<keyword evidence="3" id="KW-0540">Nuclease</keyword>
<dbReference type="InterPro" id="IPR050951">
    <property type="entry name" value="Retrovirus_Pol_polyprotein"/>
</dbReference>
<dbReference type="SUPFAM" id="SSF53098">
    <property type="entry name" value="Ribonuclease H-like"/>
    <property type="match status" value="1"/>
</dbReference>
<keyword evidence="2" id="KW-0548">Nucleotidyltransferase</keyword>
<feature type="region of interest" description="Disordered" evidence="6">
    <location>
        <begin position="1361"/>
        <end position="1413"/>
    </location>
</feature>
<feature type="compositionally biased region" description="Polar residues" evidence="6">
    <location>
        <begin position="1636"/>
        <end position="1648"/>
    </location>
</feature>
<dbReference type="CDD" id="cd01647">
    <property type="entry name" value="RT_LTR"/>
    <property type="match status" value="1"/>
</dbReference>
<dbReference type="Gramene" id="GBG79954">
    <property type="protein sequence ID" value="GBG79954"/>
    <property type="gene ID" value="CBR_g30216"/>
</dbReference>
<dbReference type="InterPro" id="IPR001584">
    <property type="entry name" value="Integrase_cat-core"/>
</dbReference>
<organism evidence="8 9">
    <name type="scientific">Chara braunii</name>
    <name type="common">Braun's stonewort</name>
    <dbReference type="NCBI Taxonomy" id="69332"/>
    <lineage>
        <taxon>Eukaryota</taxon>
        <taxon>Viridiplantae</taxon>
        <taxon>Streptophyta</taxon>
        <taxon>Charophyceae</taxon>
        <taxon>Charales</taxon>
        <taxon>Characeae</taxon>
        <taxon>Chara</taxon>
    </lineage>
</organism>
<evidence type="ECO:0000256" key="6">
    <source>
        <dbReference type="SAM" id="MobiDB-lite"/>
    </source>
</evidence>
<dbReference type="PANTHER" id="PTHR37984:SF5">
    <property type="entry name" value="PROTEIN NYNRIN-LIKE"/>
    <property type="match status" value="1"/>
</dbReference>
<evidence type="ECO:0000313" key="9">
    <source>
        <dbReference type="Proteomes" id="UP000265515"/>
    </source>
</evidence>
<gene>
    <name evidence="8" type="ORF">CBR_g30216</name>
</gene>
<keyword evidence="5" id="KW-0175">Coiled coil</keyword>
<keyword evidence="9" id="KW-1185">Reference proteome</keyword>
<reference evidence="8 9" key="1">
    <citation type="journal article" date="2018" name="Cell">
        <title>The Chara Genome: Secondary Complexity and Implications for Plant Terrestrialization.</title>
        <authorList>
            <person name="Nishiyama T."/>
            <person name="Sakayama H."/>
            <person name="Vries J.D."/>
            <person name="Buschmann H."/>
            <person name="Saint-Marcoux D."/>
            <person name="Ullrich K.K."/>
            <person name="Haas F.B."/>
            <person name="Vanderstraeten L."/>
            <person name="Becker D."/>
            <person name="Lang D."/>
            <person name="Vosolsobe S."/>
            <person name="Rombauts S."/>
            <person name="Wilhelmsson P.K.I."/>
            <person name="Janitza P."/>
            <person name="Kern R."/>
            <person name="Heyl A."/>
            <person name="Rumpler F."/>
            <person name="Villalobos L.I.A.C."/>
            <person name="Clay J.M."/>
            <person name="Skokan R."/>
            <person name="Toyoda A."/>
            <person name="Suzuki Y."/>
            <person name="Kagoshima H."/>
            <person name="Schijlen E."/>
            <person name="Tajeshwar N."/>
            <person name="Catarino B."/>
            <person name="Hetherington A.J."/>
            <person name="Saltykova A."/>
            <person name="Bonnot C."/>
            <person name="Breuninger H."/>
            <person name="Symeonidi A."/>
            <person name="Radhakrishnan G.V."/>
            <person name="Van Nieuwerburgh F."/>
            <person name="Deforce D."/>
            <person name="Chang C."/>
            <person name="Karol K.G."/>
            <person name="Hedrich R."/>
            <person name="Ulvskov P."/>
            <person name="Glockner G."/>
            <person name="Delwiche C.F."/>
            <person name="Petrasek J."/>
            <person name="Van de Peer Y."/>
            <person name="Friml J."/>
            <person name="Beilby M."/>
            <person name="Dolan L."/>
            <person name="Kohara Y."/>
            <person name="Sugano S."/>
            <person name="Fujiyama A."/>
            <person name="Delaux P.-M."/>
            <person name="Quint M."/>
            <person name="TheiBen G."/>
            <person name="Hagemann M."/>
            <person name="Harholt J."/>
            <person name="Dunand C."/>
            <person name="Zachgo S."/>
            <person name="Langdale J."/>
            <person name="Maumus F."/>
            <person name="Straeten D.V.D."/>
            <person name="Gould S.B."/>
            <person name="Rensing S.A."/>
        </authorList>
    </citation>
    <scope>NUCLEOTIDE SEQUENCE [LARGE SCALE GENOMIC DNA]</scope>
    <source>
        <strain evidence="8 9">S276</strain>
    </source>
</reference>
<dbReference type="Gene3D" id="3.10.10.10">
    <property type="entry name" value="HIV Type 1 Reverse Transcriptase, subunit A, domain 1"/>
    <property type="match status" value="1"/>
</dbReference>
<dbReference type="Pfam" id="PF13975">
    <property type="entry name" value="gag-asp_proteas"/>
    <property type="match status" value="1"/>
</dbReference>
<dbReference type="Pfam" id="PF00078">
    <property type="entry name" value="RVT_1"/>
    <property type="match status" value="1"/>
</dbReference>
<dbReference type="InterPro" id="IPR043502">
    <property type="entry name" value="DNA/RNA_pol_sf"/>
</dbReference>
<feature type="region of interest" description="Disordered" evidence="6">
    <location>
        <begin position="1712"/>
        <end position="1753"/>
    </location>
</feature>
<feature type="domain" description="Integrase catalytic" evidence="7">
    <location>
        <begin position="864"/>
        <end position="1033"/>
    </location>
</feature>
<protein>
    <recommendedName>
        <fullName evidence="7">Integrase catalytic domain-containing protein</fullName>
    </recommendedName>
</protein>
<feature type="compositionally biased region" description="Basic and acidic residues" evidence="6">
    <location>
        <begin position="1013"/>
        <end position="1025"/>
    </location>
</feature>
<dbReference type="InterPro" id="IPR041588">
    <property type="entry name" value="Integrase_H2C2"/>
</dbReference>
<dbReference type="Pfam" id="PF17921">
    <property type="entry name" value="Integrase_H2C2"/>
    <property type="match status" value="1"/>
</dbReference>
<keyword evidence="1" id="KW-0808">Transferase</keyword>
<feature type="region of interest" description="Disordered" evidence="6">
    <location>
        <begin position="996"/>
        <end position="1025"/>
    </location>
</feature>
<evidence type="ECO:0000313" key="8">
    <source>
        <dbReference type="EMBL" id="GBG79954.1"/>
    </source>
</evidence>
<feature type="region of interest" description="Disordered" evidence="6">
    <location>
        <begin position="1596"/>
        <end position="1698"/>
    </location>
</feature>
<dbReference type="GO" id="GO:0015074">
    <property type="term" value="P:DNA integration"/>
    <property type="evidence" value="ECO:0007669"/>
    <property type="project" value="InterPro"/>
</dbReference>
<accession>A0A388LCE4</accession>
<feature type="coiled-coil region" evidence="5">
    <location>
        <begin position="1519"/>
        <end position="1555"/>
    </location>
</feature>
<feature type="compositionally biased region" description="Basic and acidic residues" evidence="6">
    <location>
        <begin position="1722"/>
        <end position="1733"/>
    </location>
</feature>
<dbReference type="EMBL" id="BFEA01000332">
    <property type="protein sequence ID" value="GBG79954.1"/>
    <property type="molecule type" value="Genomic_DNA"/>
</dbReference>
<proteinExistence type="predicted"/>
<dbReference type="GO" id="GO:0004519">
    <property type="term" value="F:endonuclease activity"/>
    <property type="evidence" value="ECO:0007669"/>
    <property type="project" value="UniProtKB-KW"/>
</dbReference>
<dbReference type="GO" id="GO:0016779">
    <property type="term" value="F:nucleotidyltransferase activity"/>
    <property type="evidence" value="ECO:0007669"/>
    <property type="project" value="UniProtKB-KW"/>
</dbReference>
<evidence type="ECO:0000256" key="5">
    <source>
        <dbReference type="SAM" id="Coils"/>
    </source>
</evidence>
<dbReference type="InterPro" id="IPR000477">
    <property type="entry name" value="RT_dom"/>
</dbReference>
<feature type="compositionally biased region" description="Basic and acidic residues" evidence="6">
    <location>
        <begin position="1290"/>
        <end position="1300"/>
    </location>
</feature>
<comment type="caution">
    <text evidence="8">The sequence shown here is derived from an EMBL/GenBank/DDBJ whole genome shotgun (WGS) entry which is preliminary data.</text>
</comment>
<name>A0A388LCE4_CHABU</name>
<sequence>MRSTGGAVAGDNGNLLLSLVERHPVTSDKWNWKRRPTKMPEDGGAGRVLTLEDLIAALDRHEKTPSNLSRVETFHFDGERVFDWPDLVEQAMVGLSDEVKFQRIMRLEEDFDVERMVDRLLEGHNDLMNLKDILASAPRLREELKGRLSRRLMPNVHLSAILPREVGSTQAGTRMDWKCAACGLVDLVVKEKKCVAMMDTGAEMNIIRERDALMLGMEIDRADHGVLHGANCKAVFCGTTSNVIIEIGKVWARTCFFVMPDVDHPILLGRSFMCRTETLIFNKHDGTMILLLSDPSCGNYEVVTCRNTGLGSERNRPNPGSFTYVESENERRRLAEEPEEEDGAEVLSLSLTDISKAMEIVAAHEMADPEAIKALREHVLESPRAGKDLQRLNAVTVRDARGLPNADALSESCAGSPIISLIDLYSGYDQFSVYPPDRPVTAMHTPRGLIHMNVASQGWTNAVAMVQRHMIRAMQTVSPHITQPYIDDLAVKGPKEKEEDEVQPRVRRFVWRHIQDLDRVLGLLEEHNLTASGPKSKHCMREATILGFVCNEKGRKPDVKKTDKILEWPVSFQTITDVRNFLGTCGFWRSFVKDFAAKTEHLRKLVRQDQEWVWGEDQEEAVTRMKGEFREVVLAIPKGYERKADLVLKPFQEEDQWGGKDTQWMMKLALAGTHGLVEERRTIEEGPTQVEENEQLMGGLYLLTNTLLQGDFDQRGSFSHEENEILIPESQDDEFEEGEIKEAFRAEEYDGIYLELGLLLSCEMRDRDASDKAQKLRHLYVVRDGHLFIKRQVGNPKRIVCGRNRQLDIIAALHDGIAGGHRGIGATCAKISELYHWDGMLTMVIKYCQSCVPCQERSAQRPGEPLHPRLEREVDAVVHLDLLFMLVGDNGCDYIFDARDNLTGFVDGRAIRTKTDPVLANCIEEYYLRYPFVGEFVMDRGSEFTYNEVRTLLAGYGVVANYTTVAHLQANAPVERGHSTITNLLAKSDFLKATMQRGGRGTRPRQRPLGASRGEERHGPFRREPTPVFDDDNIELFLDAYQEHVVQRGWDVSERVRHLRGVGRFEEPIAQIREEALTWSEVKTRMQRLRASPLGNDELPIRLEEGNVEEFIPAYEQYMSDQGVPRDEWAQTLLIWTRGEERPLARQIQGRARDWEDCRAQLRVAFRRPEPERPEPRVDRRRRSKRLWDLEARESVASRGGWKALAQREGGQAGSARARESFPACGLRQVEFHRVTYSDLLGPLPQAPERRESEVPAAPFEGLEAHLDASQWEAPSAGGSPIEPSGGEQTRLEPETEPLRLKGVGAEDVIMVEGDTPPGSPARAQMRRAWPEGEVEARGPAERWRTEPRLVIDSRLAAHAAEHPDIEGSSLAGPSSRPACAESEGGPQTATGEVSEAGARKEPDVAAQAKRARVRARFAEIHERRDRMEAAGIAPRPLFAPKTSEERIDELWARYEGRKEAARQRAREAGQTIEGADEAIEVGELGFTATRRAIEWVDKGIKQTSIEAFQRYSLLSDELALRKDKVEQLTAQLAEERAESKATQARLEAKETEWEAKLKEMAATVERLAATKVIDLTEQSRYDIQGKEVQGLFGQEEAAEASRQEKLGKVFLDPAETEARKEANKGSFEFKAPTELASQQEDPASTDTPMEALTQEPQPAPEEEEAPEESLAILLDVREGTLTGAVEPPQLEAQGEGPSRLDELIAAMEVDTPPERPQGLEAPEHEPKLEELRVQLGSWATRTDSGGPTTDQR</sequence>
<dbReference type="InterPro" id="IPR012337">
    <property type="entry name" value="RNaseH-like_sf"/>
</dbReference>
<feature type="region of interest" description="Disordered" evidence="6">
    <location>
        <begin position="316"/>
        <end position="342"/>
    </location>
</feature>
<dbReference type="InterPro" id="IPR043128">
    <property type="entry name" value="Rev_trsase/Diguanyl_cyclase"/>
</dbReference>
<evidence type="ECO:0000259" key="7">
    <source>
        <dbReference type="PROSITE" id="PS50994"/>
    </source>
</evidence>
<dbReference type="Gene3D" id="3.30.420.10">
    <property type="entry name" value="Ribonuclease H-like superfamily/Ribonuclease H"/>
    <property type="match status" value="1"/>
</dbReference>
<dbReference type="SUPFAM" id="SSF50630">
    <property type="entry name" value="Acid proteases"/>
    <property type="match status" value="1"/>
</dbReference>
<dbReference type="PROSITE" id="PS50994">
    <property type="entry name" value="INTEGRASE"/>
    <property type="match status" value="1"/>
</dbReference>
<keyword evidence="4" id="KW-0378">Hydrolase</keyword>
<dbReference type="SUPFAM" id="SSF56672">
    <property type="entry name" value="DNA/RNA polymerases"/>
    <property type="match status" value="1"/>
</dbReference>
<dbReference type="OrthoDB" id="3186349at2759"/>
<feature type="region of interest" description="Disordered" evidence="6">
    <location>
        <begin position="1272"/>
        <end position="1342"/>
    </location>
</feature>
<keyword evidence="4" id="KW-0255">Endonuclease</keyword>
<dbReference type="Proteomes" id="UP000265515">
    <property type="component" value="Unassembled WGS sequence"/>
</dbReference>
<dbReference type="Gene3D" id="1.10.340.70">
    <property type="match status" value="1"/>
</dbReference>
<evidence type="ECO:0000256" key="4">
    <source>
        <dbReference type="ARBA" id="ARBA00022759"/>
    </source>
</evidence>
<dbReference type="Gene3D" id="3.30.70.270">
    <property type="match status" value="2"/>
</dbReference>